<evidence type="ECO:0000256" key="1">
    <source>
        <dbReference type="SAM" id="Phobius"/>
    </source>
</evidence>
<gene>
    <name evidence="3" type="ORF">P0Y65_04375</name>
</gene>
<dbReference type="Proteomes" id="UP001217476">
    <property type="component" value="Chromosome"/>
</dbReference>
<accession>A0AAJ6B1M3</accession>
<dbReference type="InterPro" id="IPR005135">
    <property type="entry name" value="Endo/exonuclease/phosphatase"/>
</dbReference>
<dbReference type="GO" id="GO:0004519">
    <property type="term" value="F:endonuclease activity"/>
    <property type="evidence" value="ECO:0007669"/>
    <property type="project" value="UniProtKB-KW"/>
</dbReference>
<evidence type="ECO:0000259" key="2">
    <source>
        <dbReference type="Pfam" id="PF03372"/>
    </source>
</evidence>
<feature type="domain" description="Endonuclease/exonuclease/phosphatase" evidence="2">
    <location>
        <begin position="98"/>
        <end position="283"/>
    </location>
</feature>
<dbReference type="EMBL" id="CP119312">
    <property type="protein sequence ID" value="WEK05499.1"/>
    <property type="molecule type" value="Genomic_DNA"/>
</dbReference>
<keyword evidence="1" id="KW-0812">Transmembrane</keyword>
<reference evidence="3" key="1">
    <citation type="submission" date="2023-03" db="EMBL/GenBank/DDBJ databases">
        <title>Andean soil-derived lignocellulolytic bacterial consortium as a source of novel taxa and putative plastic-active enzymes.</title>
        <authorList>
            <person name="Diaz-Garcia L."/>
            <person name="Chuvochina M."/>
            <person name="Feuerriegel G."/>
            <person name="Bunk B."/>
            <person name="Sproer C."/>
            <person name="Streit W.R."/>
            <person name="Rodriguez L.M."/>
            <person name="Overmann J."/>
            <person name="Jimenez D.J."/>
        </authorList>
    </citation>
    <scope>NUCLEOTIDE SEQUENCE</scope>
    <source>
        <strain evidence="3">MAG 4196</strain>
    </source>
</reference>
<keyword evidence="3" id="KW-0540">Nuclease</keyword>
<name>A0AAJ6B1M3_9HYPH</name>
<keyword evidence="3" id="KW-0255">Endonuclease</keyword>
<dbReference type="Gene3D" id="3.60.10.10">
    <property type="entry name" value="Endonuclease/exonuclease/phosphatase"/>
    <property type="match status" value="1"/>
</dbReference>
<dbReference type="Pfam" id="PF03372">
    <property type="entry name" value="Exo_endo_phos"/>
    <property type="match status" value="1"/>
</dbReference>
<feature type="transmembrane region" description="Helical" evidence="1">
    <location>
        <begin position="34"/>
        <end position="52"/>
    </location>
</feature>
<protein>
    <submittedName>
        <fullName evidence="3">Endonuclease/exonuclease/phosphatase family protein</fullName>
    </submittedName>
</protein>
<feature type="transmembrane region" description="Helical" evidence="1">
    <location>
        <begin position="59"/>
        <end position="77"/>
    </location>
</feature>
<organism evidence="3 4">
    <name type="scientific">Candidatus Devosia phytovorans</name>
    <dbReference type="NCBI Taxonomy" id="3121372"/>
    <lineage>
        <taxon>Bacteria</taxon>
        <taxon>Pseudomonadati</taxon>
        <taxon>Pseudomonadota</taxon>
        <taxon>Alphaproteobacteria</taxon>
        <taxon>Hyphomicrobiales</taxon>
        <taxon>Devosiaceae</taxon>
        <taxon>Devosia</taxon>
    </lineage>
</organism>
<evidence type="ECO:0000313" key="4">
    <source>
        <dbReference type="Proteomes" id="UP001217476"/>
    </source>
</evidence>
<dbReference type="InterPro" id="IPR036691">
    <property type="entry name" value="Endo/exonu/phosph_ase_sf"/>
</dbReference>
<keyword evidence="1" id="KW-0472">Membrane</keyword>
<keyword evidence="1" id="KW-1133">Transmembrane helix</keyword>
<proteinExistence type="predicted"/>
<keyword evidence="3" id="KW-0378">Hydrolase</keyword>
<dbReference type="SUPFAM" id="SSF56219">
    <property type="entry name" value="DNase I-like"/>
    <property type="match status" value="1"/>
</dbReference>
<evidence type="ECO:0000313" key="3">
    <source>
        <dbReference type="EMBL" id="WEK05499.1"/>
    </source>
</evidence>
<dbReference type="AlphaFoldDB" id="A0AAJ6B1M3"/>
<sequence length="307" mass="32839">MRGLLTGLALFAALALFAVSVNFGVPGQELLGTLRFHIGFAALVLPVLLAVFGARLRATVMLVITLASLGHSVAIVLGQQERRAAFEGREAVASLDVLSFNVLGENARGQDAARYIAESGADVVVLMEARGVQPFMGELDAVYPYRVGCETAACDLAILSKFPIADSHRFTFDVIARQRLTQVSLTLADGRMLTVVGAHVTKPYFDDIAEADLMEVASLLEGIEGPLVLAGDFNAAAWSYRMAFFVAETGLVPPPHYPGTWPVELGPLAAPIDNIFTRGDAMVDYILATPEAYGSNHLGLMAKINLY</sequence>